<accession>A0A1N7IS82</accession>
<dbReference type="InterPro" id="IPR005133">
    <property type="entry name" value="PhaG_MnhG_YufB"/>
</dbReference>
<evidence type="ECO:0000313" key="2">
    <source>
        <dbReference type="EMBL" id="SIS39948.1"/>
    </source>
</evidence>
<dbReference type="EMBL" id="FTOE01000001">
    <property type="protein sequence ID" value="SIS39948.1"/>
    <property type="molecule type" value="Genomic_DNA"/>
</dbReference>
<dbReference type="OrthoDB" id="9813804at2"/>
<protein>
    <submittedName>
        <fullName evidence="2">Multisubunit potassium/proton antiporter, PhaG subunit</fullName>
    </submittedName>
</protein>
<reference evidence="3" key="1">
    <citation type="submission" date="2017-01" db="EMBL/GenBank/DDBJ databases">
        <authorList>
            <person name="Varghese N."/>
            <person name="Submissions S."/>
        </authorList>
    </citation>
    <scope>NUCLEOTIDE SEQUENCE [LARGE SCALE GENOMIC DNA]</scope>
    <source>
        <strain evidence="3">DSM 22306</strain>
    </source>
</reference>
<dbReference type="NCBIfam" id="TIGR01300">
    <property type="entry name" value="CPA3_mnhG_phaG"/>
    <property type="match status" value="1"/>
</dbReference>
<dbReference type="PANTHER" id="PTHR34703">
    <property type="entry name" value="ANTIPORTER SUBUNIT MNHG2-RELATED"/>
    <property type="match status" value="1"/>
</dbReference>
<dbReference type="AlphaFoldDB" id="A0A1N7IS82"/>
<dbReference type="GO" id="GO:0015385">
    <property type="term" value="F:sodium:proton antiporter activity"/>
    <property type="evidence" value="ECO:0007669"/>
    <property type="project" value="TreeGrafter"/>
</dbReference>
<keyword evidence="3" id="KW-1185">Reference proteome</keyword>
<dbReference type="Pfam" id="PF03334">
    <property type="entry name" value="PhaG_MnhG_YufB"/>
    <property type="match status" value="1"/>
</dbReference>
<dbReference type="PANTHER" id="PTHR34703:SF1">
    <property type="entry name" value="ANTIPORTER SUBUNIT MNHG2-RELATED"/>
    <property type="match status" value="1"/>
</dbReference>
<gene>
    <name evidence="2" type="ORF">SAMN05421760_10147</name>
</gene>
<feature type="transmembrane region" description="Helical" evidence="1">
    <location>
        <begin position="6"/>
        <end position="28"/>
    </location>
</feature>
<keyword evidence="1" id="KW-0812">Transmembrane</keyword>
<keyword evidence="1" id="KW-0472">Membrane</keyword>
<evidence type="ECO:0000256" key="1">
    <source>
        <dbReference type="SAM" id="Phobius"/>
    </source>
</evidence>
<keyword evidence="1" id="KW-1133">Transmembrane helix</keyword>
<evidence type="ECO:0000313" key="3">
    <source>
        <dbReference type="Proteomes" id="UP000185999"/>
    </source>
</evidence>
<dbReference type="Proteomes" id="UP000185999">
    <property type="component" value="Unassembled WGS sequence"/>
</dbReference>
<feature type="transmembrane region" description="Helical" evidence="1">
    <location>
        <begin position="40"/>
        <end position="59"/>
    </location>
</feature>
<name>A0A1N7IS82_9GAMM</name>
<proteinExistence type="predicted"/>
<dbReference type="STRING" id="619304.SAMN05421760_10147"/>
<dbReference type="NCBIfam" id="NF009316">
    <property type="entry name" value="PRK12674.1-5"/>
    <property type="match status" value="1"/>
</dbReference>
<sequence length="118" mass="12988">MEFWIELVVSVFLVVGAVFVLIGSLGLAKLPDFYTRLHGPTKATTLGMGCLLAASVILVTYQQGYLSLHELLITLFLLITAPVTAHMLAKTAMHHNLEILDKTSNKALTKRARDRINP</sequence>
<feature type="transmembrane region" description="Helical" evidence="1">
    <location>
        <begin position="71"/>
        <end position="89"/>
    </location>
</feature>
<dbReference type="RefSeq" id="WP_054339686.1">
    <property type="nucleotide sequence ID" value="NZ_FTOE01000001.1"/>
</dbReference>
<organism evidence="2 3">
    <name type="scientific">Neptunomonas antarctica</name>
    <dbReference type="NCBI Taxonomy" id="619304"/>
    <lineage>
        <taxon>Bacteria</taxon>
        <taxon>Pseudomonadati</taxon>
        <taxon>Pseudomonadota</taxon>
        <taxon>Gammaproteobacteria</taxon>
        <taxon>Oceanospirillales</taxon>
        <taxon>Oceanospirillaceae</taxon>
        <taxon>Neptunomonas</taxon>
    </lineage>
</organism>